<evidence type="ECO:0000256" key="1">
    <source>
        <dbReference type="SAM" id="MobiDB-lite"/>
    </source>
</evidence>
<feature type="compositionally biased region" description="Low complexity" evidence="1">
    <location>
        <begin position="1"/>
        <end position="20"/>
    </location>
</feature>
<feature type="region of interest" description="Disordered" evidence="1">
    <location>
        <begin position="1"/>
        <end position="60"/>
    </location>
</feature>
<feature type="compositionally biased region" description="Basic and acidic residues" evidence="1">
    <location>
        <begin position="24"/>
        <end position="35"/>
    </location>
</feature>
<reference evidence="2 3" key="1">
    <citation type="submission" date="2019-12" db="EMBL/GenBank/DDBJ databases">
        <title>Whole genome shotgun sequence of Streptomyces caniferus NBRC 15389.</title>
        <authorList>
            <person name="Ichikawa N."/>
            <person name="Kimura A."/>
            <person name="Kitahashi Y."/>
            <person name="Komaki H."/>
            <person name="Tamura T."/>
        </authorList>
    </citation>
    <scope>NUCLEOTIDE SEQUENCE [LARGE SCALE GENOMIC DNA]</scope>
    <source>
        <strain evidence="2 3">NBRC 15389</strain>
    </source>
</reference>
<protein>
    <submittedName>
        <fullName evidence="2">Uncharacterized protein</fullName>
    </submittedName>
</protein>
<dbReference type="EMBL" id="BLIN01000005">
    <property type="protein sequence ID" value="GFE07521.1"/>
    <property type="molecule type" value="Genomic_DNA"/>
</dbReference>
<evidence type="ECO:0000313" key="3">
    <source>
        <dbReference type="Proteomes" id="UP000435837"/>
    </source>
</evidence>
<dbReference type="AlphaFoldDB" id="A0A640SAN7"/>
<name>A0A640SAN7_9ACTN</name>
<comment type="caution">
    <text evidence="2">The sequence shown here is derived from an EMBL/GenBank/DDBJ whole genome shotgun (WGS) entry which is preliminary data.</text>
</comment>
<gene>
    <name evidence="2" type="ORF">Scani_37890</name>
</gene>
<accession>A0A640SAN7</accession>
<proteinExistence type="predicted"/>
<evidence type="ECO:0000313" key="2">
    <source>
        <dbReference type="EMBL" id="GFE07521.1"/>
    </source>
</evidence>
<dbReference type="Proteomes" id="UP000435837">
    <property type="component" value="Unassembled WGS sequence"/>
</dbReference>
<sequence>MPKDSGPGRSPTSSTGHGPPAAGEETRRAGNDRKTIPKQGGWVGGMEGYFEDADGWGRTP</sequence>
<organism evidence="2 3">
    <name type="scientific">Streptomyces caniferus</name>
    <dbReference type="NCBI Taxonomy" id="285557"/>
    <lineage>
        <taxon>Bacteria</taxon>
        <taxon>Bacillati</taxon>
        <taxon>Actinomycetota</taxon>
        <taxon>Actinomycetes</taxon>
        <taxon>Kitasatosporales</taxon>
        <taxon>Streptomycetaceae</taxon>
        <taxon>Streptomyces</taxon>
    </lineage>
</organism>